<keyword evidence="2" id="KW-0812">Transmembrane</keyword>
<sequence length="451" mass="50332">MLSTRSTVEESGSTSSSQPSTQTKNFITTTEENMSTPFTTEQYTMVSKSDKSTSIIDLPSPSAITIQATASQTQHSSSTLKSTTSANIIPTTHTLSTSVMLRSTTGILSTSTLFSNSKMTPTTFPPIATTMTCNEDKCQCNGHPCVFNDTLGICRCNCTDFSFGDSCVYGEDVTGVKIDFGAVPTRKANVSLKIMREFVPEYKDINSTQSQMLIKTLITELSALCRRADPQNFKDVQVLNIKKGSTIIESIVQYFYTNNETQISFLNKKLELTLRKILYNYTNLMTIGQAFGNVHIQVTNFIFQPIEIKSITELRPFVTCSLDFANYTQEVVDGSWKCEGPCKQHSDYCHRHGECFNVKTGPVCQCFESYLEQYHGPQCELFSRGRGFYAAVFGALGAGFLLILVIIVVVVVLRRNRLGLCEKARARRRMSLNEDFFDFTERGEDTTDNSY</sequence>
<feature type="compositionally biased region" description="Low complexity" evidence="1">
    <location>
        <begin position="1"/>
        <end position="23"/>
    </location>
</feature>
<feature type="region of interest" description="Disordered" evidence="1">
    <location>
        <begin position="1"/>
        <end position="31"/>
    </location>
</feature>
<feature type="transmembrane region" description="Helical" evidence="2">
    <location>
        <begin position="388"/>
        <end position="413"/>
    </location>
</feature>
<dbReference type="Proteomes" id="UP001557470">
    <property type="component" value="Unassembled WGS sequence"/>
</dbReference>
<evidence type="ECO:0000256" key="2">
    <source>
        <dbReference type="SAM" id="Phobius"/>
    </source>
</evidence>
<keyword evidence="2" id="KW-0472">Membrane</keyword>
<proteinExistence type="predicted"/>
<dbReference type="EMBL" id="JAGEUA010000005">
    <property type="protein sequence ID" value="KAL0978467.1"/>
    <property type="molecule type" value="Genomic_DNA"/>
</dbReference>
<dbReference type="AlphaFoldDB" id="A0ABD0X9M5"/>
<accession>A0ABD0X9M5</accession>
<evidence type="ECO:0000313" key="3">
    <source>
        <dbReference type="EMBL" id="KAL0978467.1"/>
    </source>
</evidence>
<protein>
    <submittedName>
        <fullName evidence="3">Uncharacterized protein</fullName>
    </submittedName>
</protein>
<gene>
    <name evidence="3" type="ORF">UPYG_G00170830</name>
</gene>
<organism evidence="3 4">
    <name type="scientific">Umbra pygmaea</name>
    <name type="common">Eastern mudminnow</name>
    <dbReference type="NCBI Taxonomy" id="75934"/>
    <lineage>
        <taxon>Eukaryota</taxon>
        <taxon>Metazoa</taxon>
        <taxon>Chordata</taxon>
        <taxon>Craniata</taxon>
        <taxon>Vertebrata</taxon>
        <taxon>Euteleostomi</taxon>
        <taxon>Actinopterygii</taxon>
        <taxon>Neopterygii</taxon>
        <taxon>Teleostei</taxon>
        <taxon>Protacanthopterygii</taxon>
        <taxon>Esociformes</taxon>
        <taxon>Umbridae</taxon>
        <taxon>Umbra</taxon>
    </lineage>
</organism>
<evidence type="ECO:0000313" key="4">
    <source>
        <dbReference type="Proteomes" id="UP001557470"/>
    </source>
</evidence>
<evidence type="ECO:0000256" key="1">
    <source>
        <dbReference type="SAM" id="MobiDB-lite"/>
    </source>
</evidence>
<comment type="caution">
    <text evidence="3">The sequence shown here is derived from an EMBL/GenBank/DDBJ whole genome shotgun (WGS) entry which is preliminary data.</text>
</comment>
<name>A0ABD0X9M5_UMBPY</name>
<keyword evidence="2" id="KW-1133">Transmembrane helix</keyword>
<keyword evidence="4" id="KW-1185">Reference proteome</keyword>
<reference evidence="3 4" key="1">
    <citation type="submission" date="2024-06" db="EMBL/GenBank/DDBJ databases">
        <authorList>
            <person name="Pan Q."/>
            <person name="Wen M."/>
            <person name="Jouanno E."/>
            <person name="Zahm M."/>
            <person name="Klopp C."/>
            <person name="Cabau C."/>
            <person name="Louis A."/>
            <person name="Berthelot C."/>
            <person name="Parey E."/>
            <person name="Roest Crollius H."/>
            <person name="Montfort J."/>
            <person name="Robinson-Rechavi M."/>
            <person name="Bouchez O."/>
            <person name="Lampietro C."/>
            <person name="Lopez Roques C."/>
            <person name="Donnadieu C."/>
            <person name="Postlethwait J."/>
            <person name="Bobe J."/>
            <person name="Verreycken H."/>
            <person name="Guiguen Y."/>
        </authorList>
    </citation>
    <scope>NUCLEOTIDE SEQUENCE [LARGE SCALE GENOMIC DNA]</scope>
    <source>
        <strain evidence="3">Up_M1</strain>
        <tissue evidence="3">Testis</tissue>
    </source>
</reference>